<name>A0A174LWQ0_9ACTN</name>
<evidence type="ECO:0000256" key="1">
    <source>
        <dbReference type="SAM" id="MobiDB-lite"/>
    </source>
</evidence>
<accession>A0A174LWQ0</accession>
<sequence>MPISSAISTSERPVQMAAVESRPDTPGRFSGSNVIMRSESVWLFLMRLAVSSAVIEILMALP</sequence>
<gene>
    <name evidence="2" type="ORF">ERS852514_01560</name>
</gene>
<evidence type="ECO:0000313" key="2">
    <source>
        <dbReference type="EMBL" id="CUP27097.1"/>
    </source>
</evidence>
<feature type="compositionally biased region" description="Polar residues" evidence="1">
    <location>
        <begin position="1"/>
        <end position="12"/>
    </location>
</feature>
<dbReference type="AlphaFoldDB" id="A0A174LWQ0"/>
<reference evidence="2 3" key="1">
    <citation type="submission" date="2015-09" db="EMBL/GenBank/DDBJ databases">
        <authorList>
            <consortium name="Pathogen Informatics"/>
        </authorList>
    </citation>
    <scope>NUCLEOTIDE SEQUENCE [LARGE SCALE GENOMIC DNA]</scope>
    <source>
        <strain evidence="2 3">2789STDY5834902</strain>
    </source>
</reference>
<feature type="region of interest" description="Disordered" evidence="1">
    <location>
        <begin position="1"/>
        <end position="30"/>
    </location>
</feature>
<protein>
    <submittedName>
        <fullName evidence="2">Uncharacterized protein</fullName>
    </submittedName>
</protein>
<organism evidence="2 3">
    <name type="scientific">Collinsella aerofaciens</name>
    <dbReference type="NCBI Taxonomy" id="74426"/>
    <lineage>
        <taxon>Bacteria</taxon>
        <taxon>Bacillati</taxon>
        <taxon>Actinomycetota</taxon>
        <taxon>Coriobacteriia</taxon>
        <taxon>Coriobacteriales</taxon>
        <taxon>Coriobacteriaceae</taxon>
        <taxon>Collinsella</taxon>
    </lineage>
</organism>
<dbReference type="Proteomes" id="UP000095454">
    <property type="component" value="Unassembled WGS sequence"/>
</dbReference>
<evidence type="ECO:0000313" key="3">
    <source>
        <dbReference type="Proteomes" id="UP000095454"/>
    </source>
</evidence>
<proteinExistence type="predicted"/>
<dbReference type="EMBL" id="CZAQ01000030">
    <property type="protein sequence ID" value="CUP27097.1"/>
    <property type="molecule type" value="Genomic_DNA"/>
</dbReference>